<feature type="region of interest" description="Disordered" evidence="1">
    <location>
        <begin position="140"/>
        <end position="190"/>
    </location>
</feature>
<feature type="chain" id="PRO_5044837992" evidence="3">
    <location>
        <begin position="19"/>
        <end position="255"/>
    </location>
</feature>
<evidence type="ECO:0000313" key="4">
    <source>
        <dbReference type="EMBL" id="KAL0966280.1"/>
    </source>
</evidence>
<reference evidence="4 5" key="1">
    <citation type="submission" date="2024-06" db="EMBL/GenBank/DDBJ databases">
        <authorList>
            <person name="Pan Q."/>
            <person name="Wen M."/>
            <person name="Jouanno E."/>
            <person name="Zahm M."/>
            <person name="Klopp C."/>
            <person name="Cabau C."/>
            <person name="Louis A."/>
            <person name="Berthelot C."/>
            <person name="Parey E."/>
            <person name="Roest Crollius H."/>
            <person name="Montfort J."/>
            <person name="Robinson-Rechavi M."/>
            <person name="Bouchez O."/>
            <person name="Lampietro C."/>
            <person name="Lopez Roques C."/>
            <person name="Donnadieu C."/>
            <person name="Postlethwait J."/>
            <person name="Bobe J."/>
            <person name="Verreycken H."/>
            <person name="Guiguen Y."/>
        </authorList>
    </citation>
    <scope>NUCLEOTIDE SEQUENCE [LARGE SCALE GENOMIC DNA]</scope>
    <source>
        <strain evidence="4">Up_M1</strain>
        <tissue evidence="4">Testis</tissue>
    </source>
</reference>
<feature type="compositionally biased region" description="Polar residues" evidence="1">
    <location>
        <begin position="140"/>
        <end position="156"/>
    </location>
</feature>
<organism evidence="4 5">
    <name type="scientific">Umbra pygmaea</name>
    <name type="common">Eastern mudminnow</name>
    <dbReference type="NCBI Taxonomy" id="75934"/>
    <lineage>
        <taxon>Eukaryota</taxon>
        <taxon>Metazoa</taxon>
        <taxon>Chordata</taxon>
        <taxon>Craniata</taxon>
        <taxon>Vertebrata</taxon>
        <taxon>Euteleostomi</taxon>
        <taxon>Actinopterygii</taxon>
        <taxon>Neopterygii</taxon>
        <taxon>Teleostei</taxon>
        <taxon>Protacanthopterygii</taxon>
        <taxon>Esociformes</taxon>
        <taxon>Umbridae</taxon>
        <taxon>Umbra</taxon>
    </lineage>
</organism>
<keyword evidence="3" id="KW-0732">Signal</keyword>
<keyword evidence="5" id="KW-1185">Reference proteome</keyword>
<feature type="signal peptide" evidence="3">
    <location>
        <begin position="1"/>
        <end position="18"/>
    </location>
</feature>
<sequence length="255" mass="27552">MKIENILVLFALVILTSSSETKGVLNVLPTIVTPFTLQREGMSNSSPVFSLVNENGNSEPDSANHLSPNPEAAVSTTPYVTDCNNLLQKESVTDTGNKDDMAVTNQITTSPTTAKNAFNTISQDNADATPTSYGITPIQSPAHLSTPELTSTQPLATDQPHKTATVHAPAGLPHREFPPELNVGDEDQGPPLPSPLDPLLAGLVSIFIITTAVISIVLFLKMVRRTNHPEFHHLQDLPMDDLMEDTPLSRCTYTY</sequence>
<dbReference type="EMBL" id="JAGEUA010000009">
    <property type="protein sequence ID" value="KAL0966280.1"/>
    <property type="molecule type" value="Genomic_DNA"/>
</dbReference>
<feature type="transmembrane region" description="Helical" evidence="2">
    <location>
        <begin position="199"/>
        <end position="220"/>
    </location>
</feature>
<gene>
    <name evidence="4" type="ORF">UPYG_G00293320</name>
</gene>
<keyword evidence="2" id="KW-0812">Transmembrane</keyword>
<keyword evidence="2" id="KW-0472">Membrane</keyword>
<evidence type="ECO:0000313" key="5">
    <source>
        <dbReference type="Proteomes" id="UP001557470"/>
    </source>
</evidence>
<protein>
    <submittedName>
        <fullName evidence="4">Uncharacterized protein</fullName>
    </submittedName>
</protein>
<keyword evidence="2" id="KW-1133">Transmembrane helix</keyword>
<name>A0ABD0W626_UMBPY</name>
<proteinExistence type="predicted"/>
<evidence type="ECO:0000256" key="3">
    <source>
        <dbReference type="SAM" id="SignalP"/>
    </source>
</evidence>
<accession>A0ABD0W626</accession>
<evidence type="ECO:0000256" key="2">
    <source>
        <dbReference type="SAM" id="Phobius"/>
    </source>
</evidence>
<dbReference type="AlphaFoldDB" id="A0ABD0W626"/>
<evidence type="ECO:0000256" key="1">
    <source>
        <dbReference type="SAM" id="MobiDB-lite"/>
    </source>
</evidence>
<dbReference type="Proteomes" id="UP001557470">
    <property type="component" value="Unassembled WGS sequence"/>
</dbReference>
<comment type="caution">
    <text evidence="4">The sequence shown here is derived from an EMBL/GenBank/DDBJ whole genome shotgun (WGS) entry which is preliminary data.</text>
</comment>